<dbReference type="AlphaFoldDB" id="A0A6N3HUZ9"/>
<reference evidence="1" key="1">
    <citation type="submission" date="2019-11" db="EMBL/GenBank/DDBJ databases">
        <authorList>
            <person name="Feng L."/>
        </authorList>
    </citation>
    <scope>NUCLEOTIDE SEQUENCE</scope>
    <source>
        <strain evidence="1">PagglomeransLFYP105</strain>
    </source>
</reference>
<name>A0A6N3HUZ9_ENTAG</name>
<organism evidence="1">
    <name type="scientific">Enterobacter agglomerans</name>
    <name type="common">Erwinia herbicola</name>
    <name type="synonym">Pantoea agglomerans</name>
    <dbReference type="NCBI Taxonomy" id="549"/>
    <lineage>
        <taxon>Bacteria</taxon>
        <taxon>Pseudomonadati</taxon>
        <taxon>Pseudomonadota</taxon>
        <taxon>Gammaproteobacteria</taxon>
        <taxon>Enterobacterales</taxon>
        <taxon>Erwiniaceae</taxon>
        <taxon>Pantoea</taxon>
        <taxon>Pantoea agglomerans group</taxon>
    </lineage>
</organism>
<protein>
    <submittedName>
        <fullName evidence="1">Uncharacterized protein</fullName>
    </submittedName>
</protein>
<sequence>MEERAIKLARQKAHYKLHNAEHKVYEGYRDFLRRQIAATAVS</sequence>
<gene>
    <name evidence="1" type="ORF">PALFYP105_01467</name>
</gene>
<accession>A0A6N3HUZ9</accession>
<dbReference type="EMBL" id="CACRUS010000033">
    <property type="protein sequence ID" value="VYU79643.1"/>
    <property type="molecule type" value="Genomic_DNA"/>
</dbReference>
<proteinExistence type="predicted"/>
<evidence type="ECO:0000313" key="1">
    <source>
        <dbReference type="EMBL" id="VYU79643.1"/>
    </source>
</evidence>